<name>A0A9P5U670_9AGAR</name>
<comment type="caution">
    <text evidence="2">The sequence shown here is derived from an EMBL/GenBank/DDBJ whole genome shotgun (WGS) entry which is preliminary data.</text>
</comment>
<proteinExistence type="predicted"/>
<organism evidence="2 3">
    <name type="scientific">Rhodocollybia butyracea</name>
    <dbReference type="NCBI Taxonomy" id="206335"/>
    <lineage>
        <taxon>Eukaryota</taxon>
        <taxon>Fungi</taxon>
        <taxon>Dikarya</taxon>
        <taxon>Basidiomycota</taxon>
        <taxon>Agaricomycotina</taxon>
        <taxon>Agaricomycetes</taxon>
        <taxon>Agaricomycetidae</taxon>
        <taxon>Agaricales</taxon>
        <taxon>Marasmiineae</taxon>
        <taxon>Omphalotaceae</taxon>
        <taxon>Rhodocollybia</taxon>
    </lineage>
</organism>
<dbReference type="Proteomes" id="UP000772434">
    <property type="component" value="Unassembled WGS sequence"/>
</dbReference>
<keyword evidence="3" id="KW-1185">Reference proteome</keyword>
<evidence type="ECO:0000313" key="3">
    <source>
        <dbReference type="Proteomes" id="UP000772434"/>
    </source>
</evidence>
<accession>A0A9P5U670</accession>
<gene>
    <name evidence="2" type="ORF">BDP27DRAFT_1422871</name>
</gene>
<protein>
    <submittedName>
        <fullName evidence="2">Uncharacterized protein</fullName>
    </submittedName>
</protein>
<dbReference type="EMBL" id="JADNRY010000073">
    <property type="protein sequence ID" value="KAF9067444.1"/>
    <property type="molecule type" value="Genomic_DNA"/>
</dbReference>
<evidence type="ECO:0000313" key="2">
    <source>
        <dbReference type="EMBL" id="KAF9067444.1"/>
    </source>
</evidence>
<feature type="region of interest" description="Disordered" evidence="1">
    <location>
        <begin position="186"/>
        <end position="229"/>
    </location>
</feature>
<dbReference type="AlphaFoldDB" id="A0A9P5U670"/>
<reference evidence="2" key="1">
    <citation type="submission" date="2020-11" db="EMBL/GenBank/DDBJ databases">
        <authorList>
            <consortium name="DOE Joint Genome Institute"/>
            <person name="Ahrendt S."/>
            <person name="Riley R."/>
            <person name="Andreopoulos W."/>
            <person name="Labutti K."/>
            <person name="Pangilinan J."/>
            <person name="Ruiz-Duenas F.J."/>
            <person name="Barrasa J.M."/>
            <person name="Sanchez-Garcia M."/>
            <person name="Camarero S."/>
            <person name="Miyauchi S."/>
            <person name="Serrano A."/>
            <person name="Linde D."/>
            <person name="Babiker R."/>
            <person name="Drula E."/>
            <person name="Ayuso-Fernandez I."/>
            <person name="Pacheco R."/>
            <person name="Padilla G."/>
            <person name="Ferreira P."/>
            <person name="Barriuso J."/>
            <person name="Kellner H."/>
            <person name="Castanera R."/>
            <person name="Alfaro M."/>
            <person name="Ramirez L."/>
            <person name="Pisabarro A.G."/>
            <person name="Kuo A."/>
            <person name="Tritt A."/>
            <person name="Lipzen A."/>
            <person name="He G."/>
            <person name="Yan M."/>
            <person name="Ng V."/>
            <person name="Cullen D."/>
            <person name="Martin F."/>
            <person name="Rosso M.-N."/>
            <person name="Henrissat B."/>
            <person name="Hibbett D."/>
            <person name="Martinez A.T."/>
            <person name="Grigoriev I.V."/>
        </authorList>
    </citation>
    <scope>NUCLEOTIDE SEQUENCE</scope>
    <source>
        <strain evidence="2">AH 40177</strain>
    </source>
</reference>
<sequence length="454" mass="50296">MIQALGGARTTLGGAVEEDNIGASGMELVSGSSKAIRIIISSQLQQHVVILLPQLYALESLLEDREEADTQSIAWDFIVQPYFASAGFDILTLINSSIADAPQATINQDLGIDKGLRCQTRNNIRRRNKRRCWSANKKARADTRFQAELPFAEPATAHTTPLPVESPPASPISKFTAFLQPLTRLTSPPSLSTSKPVPHTQSQWNSKRRETRKRKAEEEAPDSTPSKRTLAEVLSPGTSIKVEAVHSGQSSFPWLLTYQMEWRVSSNATLYLKLLTLGTSRTPFPLIDSVGRIIGVLPGQPGSGYTAKLNNRGWFPAFNCGVSMGMGNPHPVQLDPKNMKDILERLVGSKSVRRMAMYQNAAFPLWAPRVYEVYEQTTNTIWDKMPGLRNNFSGKVFGAATFNFGGNIWTFKHRDFQNWPFSWCAITALGKFDPARSAQLILWELKASGKAIFA</sequence>
<dbReference type="OrthoDB" id="3253621at2759"/>
<feature type="region of interest" description="Disordered" evidence="1">
    <location>
        <begin position="144"/>
        <end position="169"/>
    </location>
</feature>
<evidence type="ECO:0000256" key="1">
    <source>
        <dbReference type="SAM" id="MobiDB-lite"/>
    </source>
</evidence>